<gene>
    <name evidence="5" type="ORF">MNBD_GAMMA26-506</name>
</gene>
<evidence type="ECO:0000313" key="5">
    <source>
        <dbReference type="EMBL" id="VAX08253.1"/>
    </source>
</evidence>
<dbReference type="GO" id="GO:0005634">
    <property type="term" value="C:nucleus"/>
    <property type="evidence" value="ECO:0007669"/>
    <property type="project" value="TreeGrafter"/>
</dbReference>
<dbReference type="InterPro" id="IPR018117">
    <property type="entry name" value="C5_DNA_meth_AS"/>
</dbReference>
<evidence type="ECO:0000256" key="4">
    <source>
        <dbReference type="ARBA" id="ARBA00022691"/>
    </source>
</evidence>
<dbReference type="PANTHER" id="PTHR10629:SF52">
    <property type="entry name" value="DNA (CYTOSINE-5)-METHYLTRANSFERASE 1"/>
    <property type="match status" value="1"/>
</dbReference>
<dbReference type="PROSITE" id="PS00094">
    <property type="entry name" value="C5_MTASE_1"/>
    <property type="match status" value="1"/>
</dbReference>
<dbReference type="AlphaFoldDB" id="A0A3B1B8J8"/>
<dbReference type="PANTHER" id="PTHR10629">
    <property type="entry name" value="CYTOSINE-SPECIFIC METHYLTRANSFERASE"/>
    <property type="match status" value="1"/>
</dbReference>
<dbReference type="Pfam" id="PF00145">
    <property type="entry name" value="DNA_methylase"/>
    <property type="match status" value="1"/>
</dbReference>
<dbReference type="EC" id="2.1.1.37" evidence="1"/>
<dbReference type="GO" id="GO:0032259">
    <property type="term" value="P:methylation"/>
    <property type="evidence" value="ECO:0007669"/>
    <property type="project" value="UniProtKB-KW"/>
</dbReference>
<keyword evidence="2 5" id="KW-0489">Methyltransferase</keyword>
<dbReference type="InterPro" id="IPR050390">
    <property type="entry name" value="C5-Methyltransferase"/>
</dbReference>
<evidence type="ECO:0000256" key="3">
    <source>
        <dbReference type="ARBA" id="ARBA00022679"/>
    </source>
</evidence>
<dbReference type="SUPFAM" id="SSF53335">
    <property type="entry name" value="S-adenosyl-L-methionine-dependent methyltransferases"/>
    <property type="match status" value="1"/>
</dbReference>
<dbReference type="InterPro" id="IPR001525">
    <property type="entry name" value="C5_MeTfrase"/>
</dbReference>
<name>A0A3B1B8J8_9ZZZZ</name>
<keyword evidence="4" id="KW-0949">S-adenosyl-L-methionine</keyword>
<evidence type="ECO:0000256" key="2">
    <source>
        <dbReference type="ARBA" id="ARBA00022603"/>
    </source>
</evidence>
<dbReference type="GO" id="GO:0003677">
    <property type="term" value="F:DNA binding"/>
    <property type="evidence" value="ECO:0007669"/>
    <property type="project" value="TreeGrafter"/>
</dbReference>
<dbReference type="PRINTS" id="PR00105">
    <property type="entry name" value="C5METTRFRASE"/>
</dbReference>
<dbReference type="InterPro" id="IPR029063">
    <property type="entry name" value="SAM-dependent_MTases_sf"/>
</dbReference>
<dbReference type="GO" id="GO:0003886">
    <property type="term" value="F:DNA (cytosine-5-)-methyltransferase activity"/>
    <property type="evidence" value="ECO:0007669"/>
    <property type="project" value="UniProtKB-EC"/>
</dbReference>
<dbReference type="GO" id="GO:0044027">
    <property type="term" value="P:negative regulation of gene expression via chromosomal CpG island methylation"/>
    <property type="evidence" value="ECO:0007669"/>
    <property type="project" value="TreeGrafter"/>
</dbReference>
<protein>
    <recommendedName>
        <fullName evidence="1">DNA (cytosine-5-)-methyltransferase</fullName>
        <ecNumber evidence="1">2.1.1.37</ecNumber>
    </recommendedName>
</protein>
<dbReference type="Gene3D" id="3.40.50.150">
    <property type="entry name" value="Vaccinia Virus protein VP39"/>
    <property type="match status" value="1"/>
</dbReference>
<reference evidence="5" key="1">
    <citation type="submission" date="2018-06" db="EMBL/GenBank/DDBJ databases">
        <authorList>
            <person name="Zhirakovskaya E."/>
        </authorList>
    </citation>
    <scope>NUCLEOTIDE SEQUENCE</scope>
</reference>
<accession>A0A3B1B8J8</accession>
<dbReference type="EMBL" id="UOFX01000035">
    <property type="protein sequence ID" value="VAX08253.1"/>
    <property type="molecule type" value="Genomic_DNA"/>
</dbReference>
<proteinExistence type="predicted"/>
<evidence type="ECO:0000256" key="1">
    <source>
        <dbReference type="ARBA" id="ARBA00011975"/>
    </source>
</evidence>
<dbReference type="PROSITE" id="PS51679">
    <property type="entry name" value="SAM_MT_C5"/>
    <property type="match status" value="1"/>
</dbReference>
<dbReference type="Gene3D" id="3.90.120.10">
    <property type="entry name" value="DNA Methylase, subunit A, domain 2"/>
    <property type="match status" value="1"/>
</dbReference>
<sequence>MNKKFSYVSLFSGAGGLDLGLEKSGFKTIAMSEIEPAFCETLLTNRNITHSDGFNYFEGTKIINADIRDVTTKELVGNKKPDLVVGGPPCQAFSSSGKQLSVLDPRGELIGEFYRVIDEIKPKMFLFENVRGIVTARNGSGEPGGVITDLLNNFKDIGYSCRAALINSADFGSHQRRVRCFIIGTKNGVAPHFPEPTHNKIPDLIHAPWNTLDDFLTKYSDNNPENYTFPTEKLASELEGIPNGSGLKSKGKAEKTRPGGHWGYRQGAFIADLKLPARTVVGSSSQDWIRWDGLLRRLTLDEAKLLQGFPVDWKVCGTKAQIYKQIGNAVPSIFGQMLGEIIKEFLNSYPRIRPQFLDMPCDFKAYIDYTKKDHARNHESRIRHIAFAQQG</sequence>
<dbReference type="NCBIfam" id="TIGR00675">
    <property type="entry name" value="dcm"/>
    <property type="match status" value="1"/>
</dbReference>
<organism evidence="5">
    <name type="scientific">hydrothermal vent metagenome</name>
    <dbReference type="NCBI Taxonomy" id="652676"/>
    <lineage>
        <taxon>unclassified sequences</taxon>
        <taxon>metagenomes</taxon>
        <taxon>ecological metagenomes</taxon>
    </lineage>
</organism>
<keyword evidence="3 5" id="KW-0808">Transferase</keyword>